<dbReference type="Proteomes" id="UP000294419">
    <property type="component" value="Chromosome"/>
</dbReference>
<protein>
    <submittedName>
        <fullName evidence="2">Uncharacterized protein</fullName>
    </submittedName>
</protein>
<keyword evidence="3" id="KW-1185">Reference proteome</keyword>
<feature type="transmembrane region" description="Helical" evidence="1">
    <location>
        <begin position="45"/>
        <end position="70"/>
    </location>
</feature>
<gene>
    <name evidence="2" type="ORF">NBC122_00491</name>
</gene>
<evidence type="ECO:0000313" key="3">
    <source>
        <dbReference type="Proteomes" id="UP000294419"/>
    </source>
</evidence>
<dbReference type="EMBL" id="CP037954">
    <property type="protein sequence ID" value="QBO57340.1"/>
    <property type="molecule type" value="Genomic_DNA"/>
</dbReference>
<organism evidence="2 3">
    <name type="scientific">Chryseobacterium salivictor</name>
    <dbReference type="NCBI Taxonomy" id="2547600"/>
    <lineage>
        <taxon>Bacteria</taxon>
        <taxon>Pseudomonadati</taxon>
        <taxon>Bacteroidota</taxon>
        <taxon>Flavobacteriia</taxon>
        <taxon>Flavobacteriales</taxon>
        <taxon>Weeksellaceae</taxon>
        <taxon>Chryseobacterium group</taxon>
        <taxon>Chryseobacterium</taxon>
    </lineage>
</organism>
<proteinExistence type="predicted"/>
<accession>A0A4P6ZCU3</accession>
<sequence length="84" mass="9589">MNKKIFYYVACIYLLVKGVAALRKIIFIKDSIIISSSTESMAYKIGYVSGIVAEIIICLTLVIFIFQNFIMKKSLTERKSIEQI</sequence>
<dbReference type="KEGG" id="csal:NBC122_00491"/>
<keyword evidence="1" id="KW-0812">Transmembrane</keyword>
<dbReference type="AlphaFoldDB" id="A0A4P6ZCU3"/>
<name>A0A4P6ZCU3_9FLAO</name>
<evidence type="ECO:0000313" key="2">
    <source>
        <dbReference type="EMBL" id="QBO57340.1"/>
    </source>
</evidence>
<reference evidence="2 3" key="1">
    <citation type="submission" date="2019-03" db="EMBL/GenBank/DDBJ databases">
        <authorList>
            <person name="Kim H."/>
            <person name="Yu S.-M."/>
        </authorList>
    </citation>
    <scope>NUCLEOTIDE SEQUENCE [LARGE SCALE GENOMIC DNA]</scope>
    <source>
        <strain evidence="2 3">NBC122</strain>
    </source>
</reference>
<evidence type="ECO:0000256" key="1">
    <source>
        <dbReference type="SAM" id="Phobius"/>
    </source>
</evidence>
<keyword evidence="1" id="KW-0472">Membrane</keyword>
<keyword evidence="1" id="KW-1133">Transmembrane helix</keyword>